<keyword evidence="6" id="KW-1185">Reference proteome</keyword>
<evidence type="ECO:0000313" key="6">
    <source>
        <dbReference type="Proteomes" id="UP001190926"/>
    </source>
</evidence>
<comment type="caution">
    <text evidence="5">The sequence shown here is derived from an EMBL/GenBank/DDBJ whole genome shotgun (WGS) entry which is preliminary data.</text>
</comment>
<dbReference type="InterPro" id="IPR002937">
    <property type="entry name" value="Amino_oxidase"/>
</dbReference>
<dbReference type="PRINTS" id="PR00419">
    <property type="entry name" value="ADXRDTASE"/>
</dbReference>
<dbReference type="PANTHER" id="PTHR22754:SF32">
    <property type="entry name" value="DISCO-INTERACTING PROTEIN 2"/>
    <property type="match status" value="1"/>
</dbReference>
<dbReference type="InterPro" id="IPR036188">
    <property type="entry name" value="FAD/NAD-bd_sf"/>
</dbReference>
<feature type="non-terminal residue" evidence="5">
    <location>
        <position position="722"/>
    </location>
</feature>
<dbReference type="Pfam" id="PF00501">
    <property type="entry name" value="AMP-binding"/>
    <property type="match status" value="1"/>
</dbReference>
<dbReference type="PROSITE" id="PS00455">
    <property type="entry name" value="AMP_BINDING"/>
    <property type="match status" value="1"/>
</dbReference>
<evidence type="ECO:0000256" key="2">
    <source>
        <dbReference type="ARBA" id="ARBA00023051"/>
    </source>
</evidence>
<dbReference type="EMBL" id="SDAM02029510">
    <property type="protein sequence ID" value="KAH6756783.1"/>
    <property type="molecule type" value="Genomic_DNA"/>
</dbReference>
<dbReference type="AlphaFoldDB" id="A0AAD4IQ71"/>
<dbReference type="PANTHER" id="PTHR22754">
    <property type="entry name" value="DISCO-INTERACTING PROTEIN 2 DIP2 -RELATED"/>
    <property type="match status" value="1"/>
</dbReference>
<dbReference type="SUPFAM" id="SSF51905">
    <property type="entry name" value="FAD/NAD(P)-binding domain"/>
    <property type="match status" value="1"/>
</dbReference>
<dbReference type="GO" id="GO:0016491">
    <property type="term" value="F:oxidoreductase activity"/>
    <property type="evidence" value="ECO:0007669"/>
    <property type="project" value="InterPro"/>
</dbReference>
<evidence type="ECO:0000259" key="3">
    <source>
        <dbReference type="Pfam" id="PF00501"/>
    </source>
</evidence>
<accession>A0AAD4IQ71</accession>
<gene>
    <name evidence="5" type="ORF">C2S53_020927</name>
</gene>
<dbReference type="Gene3D" id="3.30.70.1990">
    <property type="match status" value="1"/>
</dbReference>
<dbReference type="Gene3D" id="3.40.50.12780">
    <property type="entry name" value="N-terminal domain of ligase-like"/>
    <property type="match status" value="1"/>
</dbReference>
<dbReference type="InterPro" id="IPR020845">
    <property type="entry name" value="AMP-binding_CS"/>
</dbReference>
<organism evidence="5 6">
    <name type="scientific">Perilla frutescens var. hirtella</name>
    <name type="common">Perilla citriodora</name>
    <name type="synonym">Perilla setoyensis</name>
    <dbReference type="NCBI Taxonomy" id="608512"/>
    <lineage>
        <taxon>Eukaryota</taxon>
        <taxon>Viridiplantae</taxon>
        <taxon>Streptophyta</taxon>
        <taxon>Embryophyta</taxon>
        <taxon>Tracheophyta</taxon>
        <taxon>Spermatophyta</taxon>
        <taxon>Magnoliopsida</taxon>
        <taxon>eudicotyledons</taxon>
        <taxon>Gunneridae</taxon>
        <taxon>Pentapetalae</taxon>
        <taxon>asterids</taxon>
        <taxon>lamiids</taxon>
        <taxon>Lamiales</taxon>
        <taxon>Lamiaceae</taxon>
        <taxon>Nepetoideae</taxon>
        <taxon>Elsholtzieae</taxon>
        <taxon>Perilla</taxon>
    </lineage>
</organism>
<comment type="pathway">
    <text evidence="1">Phytoalexin biosynthesis; 3,4',5-trihydroxystilbene biosynthesis; 3,4',5-trihydroxystilbene from trans-4-coumarate: step 1/2.</text>
</comment>
<evidence type="ECO:0000256" key="1">
    <source>
        <dbReference type="ARBA" id="ARBA00004930"/>
    </source>
</evidence>
<evidence type="ECO:0000259" key="4">
    <source>
        <dbReference type="Pfam" id="PF01593"/>
    </source>
</evidence>
<evidence type="ECO:0000313" key="5">
    <source>
        <dbReference type="EMBL" id="KAH6756783.1"/>
    </source>
</evidence>
<reference evidence="5 6" key="1">
    <citation type="journal article" date="2021" name="Nat. Commun.">
        <title>Incipient diploidization of the medicinal plant Perilla within 10,000 years.</title>
        <authorList>
            <person name="Zhang Y."/>
            <person name="Shen Q."/>
            <person name="Leng L."/>
            <person name="Zhang D."/>
            <person name="Chen S."/>
            <person name="Shi Y."/>
            <person name="Ning Z."/>
            <person name="Chen S."/>
        </authorList>
    </citation>
    <scope>NUCLEOTIDE SEQUENCE [LARGE SCALE GENOMIC DNA]</scope>
    <source>
        <strain evidence="6">cv. PC099</strain>
    </source>
</reference>
<dbReference type="GO" id="GO:0009698">
    <property type="term" value="P:phenylpropanoid metabolic process"/>
    <property type="evidence" value="ECO:0007669"/>
    <property type="project" value="UniProtKB-KW"/>
</dbReference>
<dbReference type="InterPro" id="IPR042099">
    <property type="entry name" value="ANL_N_sf"/>
</dbReference>
<dbReference type="Gene3D" id="1.10.405.20">
    <property type="match status" value="1"/>
</dbReference>
<proteinExistence type="predicted"/>
<dbReference type="Pfam" id="PF01593">
    <property type="entry name" value="Amino_oxidase"/>
    <property type="match status" value="1"/>
</dbReference>
<feature type="domain" description="Amine oxidase" evidence="4">
    <location>
        <begin position="32"/>
        <end position="268"/>
    </location>
</feature>
<feature type="domain" description="AMP-dependent synthetase/ligase" evidence="3">
    <location>
        <begin position="527"/>
        <end position="711"/>
    </location>
</feature>
<dbReference type="SUPFAM" id="SSF56801">
    <property type="entry name" value="Acetyl-CoA synthetase-like"/>
    <property type="match status" value="1"/>
</dbReference>
<dbReference type="Gene3D" id="3.50.50.60">
    <property type="entry name" value="FAD/NAD(P)-binding domain"/>
    <property type="match status" value="1"/>
</dbReference>
<sequence length="722" mass="80342">MEGEKSIEDKFSKLHPSMAVNTKIAILGGGPSGLSAAYALAKLGYNNVTVIEKYHTVSGMCESVDIEGMFYDLGGQVLAASSSPTIFHMAKEIGCELEEMDSHKLALIDSYTGKYQDIQVADDYVSVITLTLELQEEAKKSGRIGVHAVSDSASESTPAFLVGRGFESVPKSVAYGYTASGYGFVRDMPYAYIHEFTRTSMAGKIRRFKGGYMSFWEKISESLPAEILCNTEVTSIKRRSSGVEIEVRQNGETTSTLEFDKLIISGAFPFVHGKTYRSPSVAPTVDKRHDIMDFSELEKELFSKVQTIDYYTTVMRIKGFEHLPVGFYYFGEFMDDPQTIGNPVAMQRFYSDTDVFLFWSYGNSAEIKGQEVTQLALDAVKRMGGEVSSVVLQRRFNYFPHVETQDMKQGFYDRIEKELQGELNTYYVGGLMAFELTERNSSYAMALVGRHFACDDPLPRFPYVKSLFSVMPVCFSKVPQQLDETKGVVFPDLSSLDCYVKHWGTHSIIKSKILYTWLNDDGEVLGRRTYEELHANADCIAEKLLSSRKPVIKPGDRVLLIHVPGLEFIDAFFGCLRARVLPVPVLPPDPLQRGGQALLKIENVAKSCNAVAILSTLGYHSAVRAGLVKNLLPLYKASGKSSARWPNLPWIHTDSWIKKSKGLPAENVNSTSIVPEADDLCFLQFTSGSTGDAKGVMITHGGIVHNVKLMRRRYRSTSNTVL</sequence>
<name>A0AAD4IQ71_PERFH</name>
<protein>
    <recommendedName>
        <fullName evidence="7">Amine oxidase domain-containing protein</fullName>
    </recommendedName>
</protein>
<evidence type="ECO:0008006" key="7">
    <source>
        <dbReference type="Google" id="ProtNLM"/>
    </source>
</evidence>
<keyword evidence="2" id="KW-0587">Phenylpropanoid metabolism</keyword>
<dbReference type="Proteomes" id="UP001190926">
    <property type="component" value="Unassembled WGS sequence"/>
</dbReference>
<dbReference type="InterPro" id="IPR000873">
    <property type="entry name" value="AMP-dep_synth/lig_dom"/>
</dbReference>